<dbReference type="AlphaFoldDB" id="A0A6N1VE78"/>
<dbReference type="Pfam" id="PF01527">
    <property type="entry name" value="HTH_Tnp_1"/>
    <property type="match status" value="1"/>
</dbReference>
<accession>A0A6N1VE78</accession>
<dbReference type="GO" id="GO:0006313">
    <property type="term" value="P:DNA transposition"/>
    <property type="evidence" value="ECO:0007669"/>
    <property type="project" value="InterPro"/>
</dbReference>
<proteinExistence type="predicted"/>
<name>A0A6N1VE78_9HYPH</name>
<dbReference type="InterPro" id="IPR002514">
    <property type="entry name" value="Transposase_8"/>
</dbReference>
<evidence type="ECO:0000313" key="2">
    <source>
        <dbReference type="Proteomes" id="UP000509367"/>
    </source>
</evidence>
<gene>
    <name evidence="1" type="ORF">HTY61_11335</name>
</gene>
<dbReference type="KEGG" id="orm:HTY61_11335"/>
<dbReference type="GO" id="GO:0004803">
    <property type="term" value="F:transposase activity"/>
    <property type="evidence" value="ECO:0007669"/>
    <property type="project" value="InterPro"/>
</dbReference>
<dbReference type="Gene3D" id="1.10.10.10">
    <property type="entry name" value="Winged helix-like DNA-binding domain superfamily/Winged helix DNA-binding domain"/>
    <property type="match status" value="1"/>
</dbReference>
<protein>
    <submittedName>
        <fullName evidence="1">Transposase</fullName>
    </submittedName>
</protein>
<dbReference type="InterPro" id="IPR010921">
    <property type="entry name" value="Trp_repressor/repl_initiator"/>
</dbReference>
<dbReference type="Proteomes" id="UP000509367">
    <property type="component" value="Chromosome"/>
</dbReference>
<dbReference type="InterPro" id="IPR036388">
    <property type="entry name" value="WH-like_DNA-bd_sf"/>
</dbReference>
<evidence type="ECO:0000313" key="1">
    <source>
        <dbReference type="EMBL" id="QKV18998.1"/>
    </source>
</evidence>
<organism evidence="1 2">
    <name type="scientific">Oricola thermophila</name>
    <dbReference type="NCBI Taxonomy" id="2742145"/>
    <lineage>
        <taxon>Bacteria</taxon>
        <taxon>Pseudomonadati</taxon>
        <taxon>Pseudomonadota</taxon>
        <taxon>Alphaproteobacteria</taxon>
        <taxon>Hyphomicrobiales</taxon>
        <taxon>Ahrensiaceae</taxon>
        <taxon>Oricola</taxon>
    </lineage>
</organism>
<sequence length="49" mass="5672">MTKWKRYSAEFKAKVALEAIREELTTAELARKYGVHPTMISGWKRTAIC</sequence>
<reference evidence="1 2" key="1">
    <citation type="submission" date="2020-06" db="EMBL/GenBank/DDBJ databases">
        <title>Oricola thermophila sp. nov. isolated from a tidal sediments.</title>
        <authorList>
            <person name="Kwon K.K."/>
            <person name="Yang S.-H."/>
            <person name="Park M.-J."/>
        </authorList>
    </citation>
    <scope>NUCLEOTIDE SEQUENCE [LARGE SCALE GENOMIC DNA]</scope>
    <source>
        <strain evidence="1 2">MEBiC13590</strain>
    </source>
</reference>
<dbReference type="GO" id="GO:0043565">
    <property type="term" value="F:sequence-specific DNA binding"/>
    <property type="evidence" value="ECO:0007669"/>
    <property type="project" value="InterPro"/>
</dbReference>
<dbReference type="EMBL" id="CP054836">
    <property type="protein sequence ID" value="QKV18998.1"/>
    <property type="molecule type" value="Genomic_DNA"/>
</dbReference>
<keyword evidence="2" id="KW-1185">Reference proteome</keyword>
<dbReference type="SUPFAM" id="SSF48295">
    <property type="entry name" value="TrpR-like"/>
    <property type="match status" value="1"/>
</dbReference>